<gene>
    <name evidence="1" type="primary">Necator_chrI.g1632</name>
    <name evidence="1" type="ORF">RB195_005506</name>
</gene>
<keyword evidence="2" id="KW-1185">Reference proteome</keyword>
<name>A0ABR1BS64_NECAM</name>
<evidence type="ECO:0000313" key="2">
    <source>
        <dbReference type="Proteomes" id="UP001303046"/>
    </source>
</evidence>
<evidence type="ECO:0000313" key="1">
    <source>
        <dbReference type="EMBL" id="KAK6727874.1"/>
    </source>
</evidence>
<accession>A0ABR1BS64</accession>
<protein>
    <submittedName>
        <fullName evidence="1">Uncharacterized protein</fullName>
    </submittedName>
</protein>
<dbReference type="EMBL" id="JAVFWL010000001">
    <property type="protein sequence ID" value="KAK6727874.1"/>
    <property type="molecule type" value="Genomic_DNA"/>
</dbReference>
<dbReference type="Proteomes" id="UP001303046">
    <property type="component" value="Unassembled WGS sequence"/>
</dbReference>
<organism evidence="1 2">
    <name type="scientific">Necator americanus</name>
    <name type="common">Human hookworm</name>
    <dbReference type="NCBI Taxonomy" id="51031"/>
    <lineage>
        <taxon>Eukaryota</taxon>
        <taxon>Metazoa</taxon>
        <taxon>Ecdysozoa</taxon>
        <taxon>Nematoda</taxon>
        <taxon>Chromadorea</taxon>
        <taxon>Rhabditida</taxon>
        <taxon>Rhabditina</taxon>
        <taxon>Rhabditomorpha</taxon>
        <taxon>Strongyloidea</taxon>
        <taxon>Ancylostomatidae</taxon>
        <taxon>Bunostominae</taxon>
        <taxon>Necator</taxon>
    </lineage>
</organism>
<reference evidence="1 2" key="1">
    <citation type="submission" date="2023-08" db="EMBL/GenBank/DDBJ databases">
        <title>A Necator americanus chromosomal reference genome.</title>
        <authorList>
            <person name="Ilik V."/>
            <person name="Petrzelkova K.J."/>
            <person name="Pardy F."/>
            <person name="Fuh T."/>
            <person name="Niatou-Singa F.S."/>
            <person name="Gouil Q."/>
            <person name="Baker L."/>
            <person name="Ritchie M.E."/>
            <person name="Jex A.R."/>
            <person name="Gazzola D."/>
            <person name="Li H."/>
            <person name="Toshio Fujiwara R."/>
            <person name="Zhan B."/>
            <person name="Aroian R.V."/>
            <person name="Pafco B."/>
            <person name="Schwarz E.M."/>
        </authorList>
    </citation>
    <scope>NUCLEOTIDE SEQUENCE [LARGE SCALE GENOMIC DNA]</scope>
    <source>
        <strain evidence="1 2">Aroian</strain>
        <tissue evidence="1">Whole animal</tissue>
    </source>
</reference>
<comment type="caution">
    <text evidence="1">The sequence shown here is derived from an EMBL/GenBank/DDBJ whole genome shotgun (WGS) entry which is preliminary data.</text>
</comment>
<proteinExistence type="predicted"/>
<sequence length="99" mass="11310">MSCCYASWANDSVNLQNGSMIQHISLNMCRIEPKRPELWSDCIRDSYRGGTELQTDCNDLRVPPQLPSSAASYAITQRSIIFIQKHLFCFQFLGFANMK</sequence>